<proteinExistence type="predicted"/>
<gene>
    <name evidence="2" type="ORF">EDB92DRAFT_1835114</name>
</gene>
<reference evidence="2" key="1">
    <citation type="submission" date="2022-01" db="EMBL/GenBank/DDBJ databases">
        <title>Comparative genomics reveals a dynamic genome evolution in the ectomycorrhizal milk-cap (Lactarius) mushrooms.</title>
        <authorList>
            <consortium name="DOE Joint Genome Institute"/>
            <person name="Lebreton A."/>
            <person name="Tang N."/>
            <person name="Kuo A."/>
            <person name="LaButti K."/>
            <person name="Drula E."/>
            <person name="Barry K."/>
            <person name="Clum A."/>
            <person name="Lipzen A."/>
            <person name="Mousain D."/>
            <person name="Ng V."/>
            <person name="Wang R."/>
            <person name="Wang X."/>
            <person name="Dai Y."/>
            <person name="Henrissat B."/>
            <person name="Grigoriev I.V."/>
            <person name="Guerin-Laguette A."/>
            <person name="Yu F."/>
            <person name="Martin F.M."/>
        </authorList>
    </citation>
    <scope>NUCLEOTIDE SEQUENCE</scope>
    <source>
        <strain evidence="2">QP</strain>
    </source>
</reference>
<feature type="chain" id="PRO_5042207364" description="Secreted protein" evidence="1">
    <location>
        <begin position="25"/>
        <end position="111"/>
    </location>
</feature>
<sequence length="111" mass="12345">MINSFLVQCLNLLDCLLLCHHANSSSNYLPVHLVSCYTGTHIRLHSTERTDSSLLLHRDCRSHTLLVSLALLAPTSSANFYEKVTLFFATTLLALTTSSFDDRFAAEAIET</sequence>
<evidence type="ECO:0008006" key="4">
    <source>
        <dbReference type="Google" id="ProtNLM"/>
    </source>
</evidence>
<dbReference type="EMBL" id="JAKELL010000005">
    <property type="protein sequence ID" value="KAH8998429.1"/>
    <property type="molecule type" value="Genomic_DNA"/>
</dbReference>
<keyword evidence="1" id="KW-0732">Signal</keyword>
<name>A0AAD4LQ70_9AGAM</name>
<organism evidence="2 3">
    <name type="scientific">Lactarius akahatsu</name>
    <dbReference type="NCBI Taxonomy" id="416441"/>
    <lineage>
        <taxon>Eukaryota</taxon>
        <taxon>Fungi</taxon>
        <taxon>Dikarya</taxon>
        <taxon>Basidiomycota</taxon>
        <taxon>Agaricomycotina</taxon>
        <taxon>Agaricomycetes</taxon>
        <taxon>Russulales</taxon>
        <taxon>Russulaceae</taxon>
        <taxon>Lactarius</taxon>
    </lineage>
</organism>
<evidence type="ECO:0000313" key="3">
    <source>
        <dbReference type="Proteomes" id="UP001201163"/>
    </source>
</evidence>
<comment type="caution">
    <text evidence="2">The sequence shown here is derived from an EMBL/GenBank/DDBJ whole genome shotgun (WGS) entry which is preliminary data.</text>
</comment>
<accession>A0AAD4LQ70</accession>
<protein>
    <recommendedName>
        <fullName evidence="4">Secreted protein</fullName>
    </recommendedName>
</protein>
<evidence type="ECO:0000256" key="1">
    <source>
        <dbReference type="SAM" id="SignalP"/>
    </source>
</evidence>
<keyword evidence="3" id="KW-1185">Reference proteome</keyword>
<evidence type="ECO:0000313" key="2">
    <source>
        <dbReference type="EMBL" id="KAH8998429.1"/>
    </source>
</evidence>
<dbReference type="Proteomes" id="UP001201163">
    <property type="component" value="Unassembled WGS sequence"/>
</dbReference>
<dbReference type="AlphaFoldDB" id="A0AAD4LQ70"/>
<feature type="signal peptide" evidence="1">
    <location>
        <begin position="1"/>
        <end position="24"/>
    </location>
</feature>